<sequence>MQVCNTHQQTQKDAHDKCSVSRISYNNIQQRCNGQDINRCDDNNKDQLKFKKVSKSSSKRPNNKRKTSIISNDIFV</sequence>
<evidence type="ECO:0000313" key="2">
    <source>
        <dbReference type="EMBL" id="MBX37176.1"/>
    </source>
</evidence>
<organism evidence="2">
    <name type="scientific">Rhizophora mucronata</name>
    <name type="common">Asiatic mangrove</name>
    <dbReference type="NCBI Taxonomy" id="61149"/>
    <lineage>
        <taxon>Eukaryota</taxon>
        <taxon>Viridiplantae</taxon>
        <taxon>Streptophyta</taxon>
        <taxon>Embryophyta</taxon>
        <taxon>Tracheophyta</taxon>
        <taxon>Spermatophyta</taxon>
        <taxon>Magnoliopsida</taxon>
        <taxon>eudicotyledons</taxon>
        <taxon>Gunneridae</taxon>
        <taxon>Pentapetalae</taxon>
        <taxon>rosids</taxon>
        <taxon>fabids</taxon>
        <taxon>Malpighiales</taxon>
        <taxon>Rhizophoraceae</taxon>
        <taxon>Rhizophora</taxon>
    </lineage>
</organism>
<reference evidence="2" key="1">
    <citation type="submission" date="2018-02" db="EMBL/GenBank/DDBJ databases">
        <title>Rhizophora mucronata_Transcriptome.</title>
        <authorList>
            <person name="Meera S.P."/>
            <person name="Sreeshan A."/>
            <person name="Augustine A."/>
        </authorList>
    </citation>
    <scope>NUCLEOTIDE SEQUENCE</scope>
    <source>
        <tissue evidence="2">Leaf</tissue>
    </source>
</reference>
<accession>A0A2P2N441</accession>
<feature type="region of interest" description="Disordered" evidence="1">
    <location>
        <begin position="50"/>
        <end position="76"/>
    </location>
</feature>
<dbReference type="AlphaFoldDB" id="A0A2P2N441"/>
<protein>
    <submittedName>
        <fullName evidence="2">Uncharacterized protein</fullName>
    </submittedName>
</protein>
<proteinExistence type="predicted"/>
<evidence type="ECO:0000256" key="1">
    <source>
        <dbReference type="SAM" id="MobiDB-lite"/>
    </source>
</evidence>
<dbReference type="EMBL" id="GGEC01056692">
    <property type="protein sequence ID" value="MBX37176.1"/>
    <property type="molecule type" value="Transcribed_RNA"/>
</dbReference>
<name>A0A2P2N441_RHIMU</name>
<feature type="compositionally biased region" description="Basic residues" evidence="1">
    <location>
        <begin position="50"/>
        <end position="67"/>
    </location>
</feature>